<reference evidence="1 2" key="1">
    <citation type="journal article" date="2018" name="New Phytol.">
        <title>Phylogenomics of Endogonaceae and evolution of mycorrhizas within Mucoromycota.</title>
        <authorList>
            <person name="Chang Y."/>
            <person name="Desiro A."/>
            <person name="Na H."/>
            <person name="Sandor L."/>
            <person name="Lipzen A."/>
            <person name="Clum A."/>
            <person name="Barry K."/>
            <person name="Grigoriev I.V."/>
            <person name="Martin F.M."/>
            <person name="Stajich J.E."/>
            <person name="Smith M.E."/>
            <person name="Bonito G."/>
            <person name="Spatafora J.W."/>
        </authorList>
    </citation>
    <scope>NUCLEOTIDE SEQUENCE [LARGE SCALE GENOMIC DNA]</scope>
    <source>
        <strain evidence="1 2">GMNB39</strain>
    </source>
</reference>
<name>A0A433A0R0_9FUNG</name>
<dbReference type="EMBL" id="RBNI01021934">
    <property type="protein sequence ID" value="RUO96337.1"/>
    <property type="molecule type" value="Genomic_DNA"/>
</dbReference>
<dbReference type="Proteomes" id="UP000268093">
    <property type="component" value="Unassembled WGS sequence"/>
</dbReference>
<protein>
    <submittedName>
        <fullName evidence="1">Uncharacterized protein</fullName>
    </submittedName>
</protein>
<evidence type="ECO:0000313" key="2">
    <source>
        <dbReference type="Proteomes" id="UP000268093"/>
    </source>
</evidence>
<dbReference type="OrthoDB" id="2423204at2759"/>
<sequence>MSKVKDSYFSRKFTEWDIIGFLNEKRQEGPLKQKLDSYIKSLKIIANTEQGRRQEKAQLLIDNYRKASDFSLEMLNVK</sequence>
<dbReference type="AlphaFoldDB" id="A0A433A0R0"/>
<proteinExistence type="predicted"/>
<comment type="caution">
    <text evidence="1">The sequence shown here is derived from an EMBL/GenBank/DDBJ whole genome shotgun (WGS) entry which is preliminary data.</text>
</comment>
<keyword evidence="2" id="KW-1185">Reference proteome</keyword>
<gene>
    <name evidence="1" type="ORF">BC936DRAFT_142189</name>
</gene>
<accession>A0A433A0R0</accession>
<evidence type="ECO:0000313" key="1">
    <source>
        <dbReference type="EMBL" id="RUO96337.1"/>
    </source>
</evidence>
<organism evidence="1 2">
    <name type="scientific">Jimgerdemannia flammicorona</name>
    <dbReference type="NCBI Taxonomy" id="994334"/>
    <lineage>
        <taxon>Eukaryota</taxon>
        <taxon>Fungi</taxon>
        <taxon>Fungi incertae sedis</taxon>
        <taxon>Mucoromycota</taxon>
        <taxon>Mucoromycotina</taxon>
        <taxon>Endogonomycetes</taxon>
        <taxon>Endogonales</taxon>
        <taxon>Endogonaceae</taxon>
        <taxon>Jimgerdemannia</taxon>
    </lineage>
</organism>